<name>A0A2Z4GAN2_9BACT</name>
<feature type="chain" id="PRO_5016299019" evidence="3">
    <location>
        <begin position="23"/>
        <end position="319"/>
    </location>
</feature>
<dbReference type="KEGG" id="als:DJ013_07340"/>
<evidence type="ECO:0000256" key="1">
    <source>
        <dbReference type="ARBA" id="ARBA00022441"/>
    </source>
</evidence>
<dbReference type="AlphaFoldDB" id="A0A2Z4GAN2"/>
<keyword evidence="1" id="KW-0880">Kelch repeat</keyword>
<protein>
    <submittedName>
        <fullName evidence="4">Galactose oxidase</fullName>
    </submittedName>
</protein>
<dbReference type="PANTHER" id="PTHR46344:SF27">
    <property type="entry name" value="KELCH REPEAT SUPERFAMILY PROTEIN"/>
    <property type="match status" value="1"/>
</dbReference>
<dbReference type="Pfam" id="PF24681">
    <property type="entry name" value="Kelch_KLHDC2_KLHL20_DRC7"/>
    <property type="match status" value="1"/>
</dbReference>
<dbReference type="Proteomes" id="UP000249873">
    <property type="component" value="Chromosome"/>
</dbReference>
<dbReference type="Gene3D" id="2.120.10.80">
    <property type="entry name" value="Kelch-type beta propeller"/>
    <property type="match status" value="2"/>
</dbReference>
<feature type="signal peptide" evidence="3">
    <location>
        <begin position="1"/>
        <end position="22"/>
    </location>
</feature>
<dbReference type="RefSeq" id="WP_111371095.1">
    <property type="nucleotide sequence ID" value="NZ_CP029480.1"/>
</dbReference>
<evidence type="ECO:0000256" key="3">
    <source>
        <dbReference type="SAM" id="SignalP"/>
    </source>
</evidence>
<keyword evidence="5" id="KW-1185">Reference proteome</keyword>
<proteinExistence type="predicted"/>
<organism evidence="4 5">
    <name type="scientific">Arcticibacterium luteifluviistationis</name>
    <dbReference type="NCBI Taxonomy" id="1784714"/>
    <lineage>
        <taxon>Bacteria</taxon>
        <taxon>Pseudomonadati</taxon>
        <taxon>Bacteroidota</taxon>
        <taxon>Cytophagia</taxon>
        <taxon>Cytophagales</taxon>
        <taxon>Leadbetterellaceae</taxon>
        <taxon>Arcticibacterium</taxon>
    </lineage>
</organism>
<gene>
    <name evidence="4" type="ORF">DJ013_07340</name>
</gene>
<keyword evidence="2" id="KW-0677">Repeat</keyword>
<reference evidence="4 5" key="1">
    <citation type="submission" date="2018-05" db="EMBL/GenBank/DDBJ databases">
        <title>Complete genome sequence of Arcticibacterium luteifluviistationis SM1504T, a cytophagaceae bacterium isolated from Arctic surface seawater.</title>
        <authorList>
            <person name="Li Y."/>
            <person name="Qin Q.-L."/>
        </authorList>
    </citation>
    <scope>NUCLEOTIDE SEQUENCE [LARGE SCALE GENOMIC DNA]</scope>
    <source>
        <strain evidence="4 5">SM1504</strain>
    </source>
</reference>
<dbReference type="Pfam" id="PF01344">
    <property type="entry name" value="Kelch_1"/>
    <property type="match status" value="1"/>
</dbReference>
<evidence type="ECO:0000313" key="4">
    <source>
        <dbReference type="EMBL" id="AWV97993.1"/>
    </source>
</evidence>
<sequence>MKKILILLALSVSLSGFSQEWATLETIGESTPRGENSMVAIGKKLYLFGGRGMKPMEVYDTRTNTWEKKGEIPLEIHHFQAVAYDGEIYVLGALTGPFPHETPIPNIYIYNPEKDEWRKGDEIPRKRGSAACFVYNDKIYVVNGIIDGHWDGHVAWFDEYDPKTGAWRELPDSPNARDHVAAGVVKNKVVIAAGRKSRHRTGEVMTLTVPFTDIYDFKTNTWTTVEGSNIPTLRAGPGVATLGSKVLFMGGEAADQKLAHNEVEAFDLKTMKWTTLPHMIRGRHAIGAAKVGKKIYISSGVGNSGGSPELNSLECYGCK</sequence>
<dbReference type="SUPFAM" id="SSF117281">
    <property type="entry name" value="Kelch motif"/>
    <property type="match status" value="2"/>
</dbReference>
<dbReference type="SMART" id="SM00612">
    <property type="entry name" value="Kelch"/>
    <property type="match status" value="5"/>
</dbReference>
<evidence type="ECO:0000256" key="2">
    <source>
        <dbReference type="ARBA" id="ARBA00022737"/>
    </source>
</evidence>
<keyword evidence="3" id="KW-0732">Signal</keyword>
<dbReference type="EMBL" id="CP029480">
    <property type="protein sequence ID" value="AWV97993.1"/>
    <property type="molecule type" value="Genomic_DNA"/>
</dbReference>
<dbReference type="OrthoDB" id="996574at2"/>
<dbReference type="InterPro" id="IPR015915">
    <property type="entry name" value="Kelch-typ_b-propeller"/>
</dbReference>
<dbReference type="InterPro" id="IPR006652">
    <property type="entry name" value="Kelch_1"/>
</dbReference>
<accession>A0A2Z4GAN2</accession>
<dbReference type="PANTHER" id="PTHR46344">
    <property type="entry name" value="OS02G0202900 PROTEIN"/>
    <property type="match status" value="1"/>
</dbReference>
<evidence type="ECO:0000313" key="5">
    <source>
        <dbReference type="Proteomes" id="UP000249873"/>
    </source>
</evidence>